<comment type="caution">
    <text evidence="2">The sequence shown here is derived from an EMBL/GenBank/DDBJ whole genome shotgun (WGS) entry which is preliminary data.</text>
</comment>
<feature type="compositionally biased region" description="Basic and acidic residues" evidence="1">
    <location>
        <begin position="197"/>
        <end position="216"/>
    </location>
</feature>
<evidence type="ECO:0000256" key="1">
    <source>
        <dbReference type="SAM" id="MobiDB-lite"/>
    </source>
</evidence>
<dbReference type="Proteomes" id="UP001151760">
    <property type="component" value="Unassembled WGS sequence"/>
</dbReference>
<evidence type="ECO:0000313" key="2">
    <source>
        <dbReference type="EMBL" id="GJU07493.1"/>
    </source>
</evidence>
<sequence>MKAVKEKEQLQKIVDSWKDSSKNLWKLVNYGMTSNSKVGLGYGIKSNNEVLRYEEEWKFICKKDLKKHKTSVLDDKFNEYSTCQSNDSVGSFGNTSEHSVEFESEIISVPKEVSESKVSECNTVRPKLPAPPTNSKHFSPRKTPVAMISPQEHGGTKHVKLVKKVKKMEAVLKRRHVVLTDSEDEDAENSSKQGRNLQKEGLDEMVRSIMKKKSEEFETPTQGKTSGEEDISPMIRSI</sequence>
<accession>A0ABQ5J4Q9</accession>
<name>A0ABQ5J4Q9_9ASTR</name>
<evidence type="ECO:0000313" key="3">
    <source>
        <dbReference type="Proteomes" id="UP001151760"/>
    </source>
</evidence>
<organism evidence="2 3">
    <name type="scientific">Tanacetum coccineum</name>
    <dbReference type="NCBI Taxonomy" id="301880"/>
    <lineage>
        <taxon>Eukaryota</taxon>
        <taxon>Viridiplantae</taxon>
        <taxon>Streptophyta</taxon>
        <taxon>Embryophyta</taxon>
        <taxon>Tracheophyta</taxon>
        <taxon>Spermatophyta</taxon>
        <taxon>Magnoliopsida</taxon>
        <taxon>eudicotyledons</taxon>
        <taxon>Gunneridae</taxon>
        <taxon>Pentapetalae</taxon>
        <taxon>asterids</taxon>
        <taxon>campanulids</taxon>
        <taxon>Asterales</taxon>
        <taxon>Asteraceae</taxon>
        <taxon>Asteroideae</taxon>
        <taxon>Anthemideae</taxon>
        <taxon>Anthemidinae</taxon>
        <taxon>Tanacetum</taxon>
    </lineage>
</organism>
<proteinExistence type="predicted"/>
<reference evidence="2" key="1">
    <citation type="journal article" date="2022" name="Int. J. Mol. Sci.">
        <title>Draft Genome of Tanacetum Coccineum: Genomic Comparison of Closely Related Tanacetum-Family Plants.</title>
        <authorList>
            <person name="Yamashiro T."/>
            <person name="Shiraishi A."/>
            <person name="Nakayama K."/>
            <person name="Satake H."/>
        </authorList>
    </citation>
    <scope>NUCLEOTIDE SEQUENCE</scope>
</reference>
<protein>
    <submittedName>
        <fullName evidence="2">Uncharacterized protein</fullName>
    </submittedName>
</protein>
<gene>
    <name evidence="2" type="ORF">Tco_1123923</name>
</gene>
<dbReference type="EMBL" id="BQNB010021544">
    <property type="protein sequence ID" value="GJU07493.1"/>
    <property type="molecule type" value="Genomic_DNA"/>
</dbReference>
<feature type="region of interest" description="Disordered" evidence="1">
    <location>
        <begin position="118"/>
        <end position="140"/>
    </location>
</feature>
<feature type="region of interest" description="Disordered" evidence="1">
    <location>
        <begin position="178"/>
        <end position="238"/>
    </location>
</feature>
<keyword evidence="3" id="KW-1185">Reference proteome</keyword>
<reference evidence="2" key="2">
    <citation type="submission" date="2022-01" db="EMBL/GenBank/DDBJ databases">
        <authorList>
            <person name="Yamashiro T."/>
            <person name="Shiraishi A."/>
            <person name="Satake H."/>
            <person name="Nakayama K."/>
        </authorList>
    </citation>
    <scope>NUCLEOTIDE SEQUENCE</scope>
</reference>